<keyword evidence="9" id="KW-0812">Transmembrane</keyword>
<evidence type="ECO:0000256" key="6">
    <source>
        <dbReference type="ARBA" id="ARBA00023080"/>
    </source>
</evidence>
<keyword evidence="3" id="KW-0808">Transferase</keyword>
<evidence type="ECO:0000256" key="2">
    <source>
        <dbReference type="ARBA" id="ARBA00005790"/>
    </source>
</evidence>
<gene>
    <name evidence="11" type="ORF">HF855_10590</name>
</gene>
<evidence type="ECO:0000256" key="8">
    <source>
        <dbReference type="SAM" id="Coils"/>
    </source>
</evidence>
<dbReference type="SUPFAM" id="SSF51283">
    <property type="entry name" value="dUTPase-like"/>
    <property type="match status" value="1"/>
</dbReference>
<keyword evidence="5" id="KW-0378">Hydrolase</keyword>
<dbReference type="PANTHER" id="PTHR23117">
    <property type="entry name" value="GUANYLATE KINASE-RELATED"/>
    <property type="match status" value="1"/>
</dbReference>
<feature type="domain" description="Guanylate kinase-like" evidence="10">
    <location>
        <begin position="3"/>
        <end position="174"/>
    </location>
</feature>
<dbReference type="GO" id="GO:0004385">
    <property type="term" value="F:GMP kinase activity"/>
    <property type="evidence" value="ECO:0007669"/>
    <property type="project" value="UniProtKB-EC"/>
</dbReference>
<evidence type="ECO:0000256" key="5">
    <source>
        <dbReference type="ARBA" id="ARBA00022801"/>
    </source>
</evidence>
<reference evidence="11 12" key="1">
    <citation type="submission" date="2020-04" db="EMBL/GenBank/DDBJ databases">
        <authorList>
            <person name="Hitch T.C.A."/>
            <person name="Wylensek D."/>
            <person name="Clavel T."/>
        </authorList>
    </citation>
    <scope>NUCLEOTIDE SEQUENCE [LARGE SCALE GENOMIC DNA]</scope>
    <source>
        <strain evidence="11 12">BSM-383-APC-5F</strain>
    </source>
</reference>
<organism evidence="11 12">
    <name type="scientific">Dorea formicigenerans</name>
    <dbReference type="NCBI Taxonomy" id="39486"/>
    <lineage>
        <taxon>Bacteria</taxon>
        <taxon>Bacillati</taxon>
        <taxon>Bacillota</taxon>
        <taxon>Clostridia</taxon>
        <taxon>Lachnospirales</taxon>
        <taxon>Lachnospiraceae</taxon>
        <taxon>Dorea</taxon>
    </lineage>
</organism>
<dbReference type="InterPro" id="IPR011962">
    <property type="entry name" value="dCTP_deaminase"/>
</dbReference>
<dbReference type="Gene3D" id="3.40.50.300">
    <property type="entry name" value="P-loop containing nucleotide triphosphate hydrolases"/>
    <property type="match status" value="1"/>
</dbReference>
<keyword evidence="9" id="KW-0472">Membrane</keyword>
<name>A0A848CNX7_9FIRM</name>
<dbReference type="CDD" id="cd07557">
    <property type="entry name" value="trimeric_dUTPase"/>
    <property type="match status" value="1"/>
</dbReference>
<dbReference type="GO" id="GO:0008829">
    <property type="term" value="F:dCTP deaminase activity"/>
    <property type="evidence" value="ECO:0007669"/>
    <property type="project" value="InterPro"/>
</dbReference>
<dbReference type="GO" id="GO:0005829">
    <property type="term" value="C:cytosol"/>
    <property type="evidence" value="ECO:0007669"/>
    <property type="project" value="TreeGrafter"/>
</dbReference>
<evidence type="ECO:0000256" key="4">
    <source>
        <dbReference type="ARBA" id="ARBA00022777"/>
    </source>
</evidence>
<dbReference type="InterPro" id="IPR027417">
    <property type="entry name" value="P-loop_NTPase"/>
</dbReference>
<keyword evidence="6" id="KW-0546">Nucleotide metabolism</keyword>
<protein>
    <submittedName>
        <fullName evidence="11">AAA family ATPase</fullName>
    </submittedName>
</protein>
<dbReference type="InterPro" id="IPR008145">
    <property type="entry name" value="GK/Ca_channel_bsu"/>
</dbReference>
<dbReference type="Pfam" id="PF00625">
    <property type="entry name" value="Guanylate_kin"/>
    <property type="match status" value="1"/>
</dbReference>
<keyword evidence="4" id="KW-0418">Kinase</keyword>
<sequence length="384" mass="43543">MKYKGLIITGTSCAGKTTIVAELTRQQTVFKEVQAYTSRAPRPDDNGHYQYASKGELESKIQNDEMLTHTEYRQNLYGIAKKEVEKILGMDRVPILVIAPDSFQKLKKDYLVIFIDADNEKLYERYKHRNGRTEVEQKYKQSIINDRKYADKAHYIVKNNHLKATVGLIAFLWDARNSGGGLSQNIIKLMLQCDMLLKNASLDKVKGASYDLTLADEYYYGGEIKRLSEDSQFLKIEPYDYVIVSCAEHVALPKDITANFGLTVGLFCQGIILSNGQQVDPGFRGTLFCLLFNTSNRTVIIKRNSHYATIEFNKMLGFAPEYKGKNQDKVKIIDYIPANVMQGAINELKKEIEALKKESKNMQSVYLGVIAVIFAAISILLVLR</sequence>
<dbReference type="SUPFAM" id="SSF52540">
    <property type="entry name" value="P-loop containing nucleoside triphosphate hydrolases"/>
    <property type="match status" value="1"/>
</dbReference>
<evidence type="ECO:0000256" key="7">
    <source>
        <dbReference type="ARBA" id="ARBA00048594"/>
    </source>
</evidence>
<comment type="similarity">
    <text evidence="2">Belongs to the guanylate kinase family.</text>
</comment>
<dbReference type="Proteomes" id="UP000580130">
    <property type="component" value="Unassembled WGS sequence"/>
</dbReference>
<dbReference type="RefSeq" id="WP_168933977.1">
    <property type="nucleotide sequence ID" value="NZ_JABAFX010000027.1"/>
</dbReference>
<dbReference type="InterPro" id="IPR033704">
    <property type="entry name" value="dUTPase_trimeric"/>
</dbReference>
<comment type="caution">
    <text evidence="11">The sequence shown here is derived from an EMBL/GenBank/DDBJ whole genome shotgun (WGS) entry which is preliminary data.</text>
</comment>
<comment type="function">
    <text evidence="1">Essential for recycling GMP and indirectly, cGMP.</text>
</comment>
<keyword evidence="9" id="KW-1133">Transmembrane helix</keyword>
<evidence type="ECO:0000259" key="10">
    <source>
        <dbReference type="PROSITE" id="PS50052"/>
    </source>
</evidence>
<dbReference type="Gene3D" id="2.70.40.10">
    <property type="match status" value="1"/>
</dbReference>
<accession>A0A848CNX7</accession>
<proteinExistence type="inferred from homology"/>
<evidence type="ECO:0000313" key="11">
    <source>
        <dbReference type="EMBL" id="NME57850.1"/>
    </source>
</evidence>
<feature type="transmembrane region" description="Helical" evidence="9">
    <location>
        <begin position="365"/>
        <end position="383"/>
    </location>
</feature>
<dbReference type="PANTHER" id="PTHR23117:SF13">
    <property type="entry name" value="GUANYLATE KINASE"/>
    <property type="match status" value="1"/>
</dbReference>
<dbReference type="Pfam" id="PF22769">
    <property type="entry name" value="DCD"/>
    <property type="match status" value="1"/>
</dbReference>
<feature type="coiled-coil region" evidence="8">
    <location>
        <begin position="338"/>
        <end position="365"/>
    </location>
</feature>
<evidence type="ECO:0000313" key="12">
    <source>
        <dbReference type="Proteomes" id="UP000580130"/>
    </source>
</evidence>
<evidence type="ECO:0000256" key="1">
    <source>
        <dbReference type="ARBA" id="ARBA00003531"/>
    </source>
</evidence>
<evidence type="ECO:0000256" key="3">
    <source>
        <dbReference type="ARBA" id="ARBA00022679"/>
    </source>
</evidence>
<dbReference type="SMART" id="SM00072">
    <property type="entry name" value="GuKc"/>
    <property type="match status" value="1"/>
</dbReference>
<evidence type="ECO:0000256" key="9">
    <source>
        <dbReference type="SAM" id="Phobius"/>
    </source>
</evidence>
<dbReference type="PROSITE" id="PS50052">
    <property type="entry name" value="GUANYLATE_KINASE_2"/>
    <property type="match status" value="1"/>
</dbReference>
<comment type="catalytic activity">
    <reaction evidence="7">
        <text>GMP + ATP = GDP + ADP</text>
        <dbReference type="Rhea" id="RHEA:20780"/>
        <dbReference type="ChEBI" id="CHEBI:30616"/>
        <dbReference type="ChEBI" id="CHEBI:58115"/>
        <dbReference type="ChEBI" id="CHEBI:58189"/>
        <dbReference type="ChEBI" id="CHEBI:456216"/>
        <dbReference type="EC" id="2.7.4.8"/>
    </reaction>
</comment>
<dbReference type="InterPro" id="IPR036157">
    <property type="entry name" value="dUTPase-like_sf"/>
</dbReference>
<dbReference type="GO" id="GO:0006229">
    <property type="term" value="P:dUTP biosynthetic process"/>
    <property type="evidence" value="ECO:0007669"/>
    <property type="project" value="InterPro"/>
</dbReference>
<dbReference type="InterPro" id="IPR008144">
    <property type="entry name" value="Guanylate_kin-like_dom"/>
</dbReference>
<dbReference type="AlphaFoldDB" id="A0A848CNX7"/>
<keyword evidence="8" id="KW-0175">Coiled coil</keyword>
<dbReference type="EMBL" id="JABAFX010000027">
    <property type="protein sequence ID" value="NME57850.1"/>
    <property type="molecule type" value="Genomic_DNA"/>
</dbReference>